<dbReference type="Pfam" id="PF02018">
    <property type="entry name" value="CBM_4_9"/>
    <property type="match status" value="2"/>
</dbReference>
<feature type="domain" description="GH10" evidence="5">
    <location>
        <begin position="400"/>
        <end position="696"/>
    </location>
</feature>
<protein>
    <recommendedName>
        <fullName evidence="5">GH10 domain-containing protein</fullName>
    </recommendedName>
</protein>
<dbReference type="InterPro" id="IPR003305">
    <property type="entry name" value="CenC_carb-bd"/>
</dbReference>
<dbReference type="Pfam" id="PF00331">
    <property type="entry name" value="Glyco_hydro_10"/>
    <property type="match status" value="1"/>
</dbReference>
<dbReference type="SMART" id="SM00633">
    <property type="entry name" value="Glyco_10"/>
    <property type="match status" value="1"/>
</dbReference>
<keyword evidence="2" id="KW-0378">Hydrolase</keyword>
<evidence type="ECO:0000256" key="3">
    <source>
        <dbReference type="ARBA" id="ARBA00023277"/>
    </source>
</evidence>
<dbReference type="Proteomes" id="UP000734854">
    <property type="component" value="Unassembled WGS sequence"/>
</dbReference>
<dbReference type="PANTHER" id="PTHR31490">
    <property type="entry name" value="GLYCOSYL HYDROLASE"/>
    <property type="match status" value="1"/>
</dbReference>
<dbReference type="InterPro" id="IPR044846">
    <property type="entry name" value="GH10"/>
</dbReference>
<dbReference type="OrthoDB" id="3055998at2759"/>
<dbReference type="AlphaFoldDB" id="A0A8J5EQS8"/>
<dbReference type="InterPro" id="IPR001000">
    <property type="entry name" value="GH10_dom"/>
</dbReference>
<proteinExistence type="predicted"/>
<dbReference type="GO" id="GO:0045493">
    <property type="term" value="P:xylan catabolic process"/>
    <property type="evidence" value="ECO:0007669"/>
    <property type="project" value="UniProtKB-KW"/>
</dbReference>
<evidence type="ECO:0000256" key="4">
    <source>
        <dbReference type="ARBA" id="ARBA00023326"/>
    </source>
</evidence>
<evidence type="ECO:0000256" key="2">
    <source>
        <dbReference type="ARBA" id="ARBA00022801"/>
    </source>
</evidence>
<accession>A0A8J5EQS8</accession>
<comment type="caution">
    <text evidence="6">The sequence shown here is derived from an EMBL/GenBank/DDBJ whole genome shotgun (WGS) entry which is preliminary data.</text>
</comment>
<reference evidence="6 7" key="1">
    <citation type="submission" date="2020-08" db="EMBL/GenBank/DDBJ databases">
        <title>Plant Genome Project.</title>
        <authorList>
            <person name="Zhang R.-G."/>
        </authorList>
    </citation>
    <scope>NUCLEOTIDE SEQUENCE [LARGE SCALE GENOMIC DNA]</scope>
    <source>
        <tissue evidence="6">Rhizome</tissue>
    </source>
</reference>
<dbReference type="GO" id="GO:0004553">
    <property type="term" value="F:hydrolase activity, hydrolyzing O-glycosyl compounds"/>
    <property type="evidence" value="ECO:0007669"/>
    <property type="project" value="InterPro"/>
</dbReference>
<keyword evidence="1" id="KW-0858">Xylan degradation</keyword>
<sequence length="754" mass="82549">MAADSSHRGLGSELLVQKSNLLSLNDDGDQNIILNPSFDDGLNNWSARGCKIALQESTATRNMLPLSGTKYFAVATERTQYWNGIQQEITGRVQRKLAYDVAAAVRIQGSATAADVIVSVYVEGTNGRNQFVRVAKLQASDKDWVQLQGKFLLSVSISKAFVYIEGPPAGVDLLVDNVAVKPAEKSPPPSPPDFSNVVYGVNLLENSDLTDGPGGLSGWLAIGSCKLSVSPGGAPRMLPPMARESLGTRTPLSGRHVLATNRTTTWMGPAQTITDKLQLHVTYQVSAWLRVGWSTTSIAQIVGVSLVVDGKWISGGQVEVSDGRWYEIGGSFRIEKPASRAFISVGGASAGVDLMVAGLQIFPVDRKARFKHLKNLTNKVRKREVVLKIAPSESGDGIPPGSIVHVKQSKNSFPLGTCIERMNLENEDVVAFFVENFNWAVFGNELKWYWTEPQQGVINYADADDLLAFCKQNGIEVRGHCIFWEVENAVQSWVKSLGKDDLNAAVQNRLNSLLTRYKDQFRHYDVDNEMLHGSFYQDRLGKEVHVSMFKTASELDPAATLFVNDYNVEGAADTRASPEAYIRQVLDLQAGGAPVGGVGLQGHVRAPVGPIIAAAVDRLGAALGLPVWFTELDVPAENEYVRAEDLEVVLREAVAHPAVEGVMLWGFWELLMWREKAHLVNADGEVNEAGRRLQMLKEEWLSHARGTVDEQGEFRFRGFLGDYTLEILTPAAKRLSQAFTVEKGDTTLAINITS</sequence>
<evidence type="ECO:0000256" key="1">
    <source>
        <dbReference type="ARBA" id="ARBA00022651"/>
    </source>
</evidence>
<evidence type="ECO:0000313" key="6">
    <source>
        <dbReference type="EMBL" id="KAG6473132.1"/>
    </source>
</evidence>
<name>A0A8J5EQS8_ZINOF</name>
<keyword evidence="3" id="KW-0119">Carbohydrate metabolism</keyword>
<dbReference type="PROSITE" id="PS51760">
    <property type="entry name" value="GH10_2"/>
    <property type="match status" value="1"/>
</dbReference>
<evidence type="ECO:0000259" key="5">
    <source>
        <dbReference type="PROSITE" id="PS51760"/>
    </source>
</evidence>
<keyword evidence="7" id="KW-1185">Reference proteome</keyword>
<gene>
    <name evidence="6" type="ORF">ZIOFF_067039</name>
</gene>
<evidence type="ECO:0000313" key="7">
    <source>
        <dbReference type="Proteomes" id="UP000734854"/>
    </source>
</evidence>
<keyword evidence="4" id="KW-0624">Polysaccharide degradation</keyword>
<dbReference type="FunFam" id="3.20.20.80:FF:000104">
    <property type="entry name" value="Endo-1,4-beta-xylanase A"/>
    <property type="match status" value="1"/>
</dbReference>
<dbReference type="PANTHER" id="PTHR31490:SF87">
    <property type="entry name" value="PUTATIVE, EXPRESSED-RELATED"/>
    <property type="match status" value="1"/>
</dbReference>
<organism evidence="6 7">
    <name type="scientific">Zingiber officinale</name>
    <name type="common">Ginger</name>
    <name type="synonym">Amomum zingiber</name>
    <dbReference type="NCBI Taxonomy" id="94328"/>
    <lineage>
        <taxon>Eukaryota</taxon>
        <taxon>Viridiplantae</taxon>
        <taxon>Streptophyta</taxon>
        <taxon>Embryophyta</taxon>
        <taxon>Tracheophyta</taxon>
        <taxon>Spermatophyta</taxon>
        <taxon>Magnoliopsida</taxon>
        <taxon>Liliopsida</taxon>
        <taxon>Zingiberales</taxon>
        <taxon>Zingiberaceae</taxon>
        <taxon>Zingiber</taxon>
    </lineage>
</organism>
<dbReference type="EMBL" id="JACMSC010000019">
    <property type="protein sequence ID" value="KAG6473132.1"/>
    <property type="molecule type" value="Genomic_DNA"/>
</dbReference>